<keyword evidence="3" id="KW-0472">Membrane</keyword>
<feature type="compositionally biased region" description="Basic and acidic residues" evidence="2">
    <location>
        <begin position="498"/>
        <end position="507"/>
    </location>
</feature>
<keyword evidence="3" id="KW-0812">Transmembrane</keyword>
<keyword evidence="1" id="KW-0175">Coiled coil</keyword>
<name>A0A5N6RCT9_9ROSI</name>
<gene>
    <name evidence="4" type="ORF">FH972_014551</name>
</gene>
<evidence type="ECO:0000256" key="2">
    <source>
        <dbReference type="SAM" id="MobiDB-lite"/>
    </source>
</evidence>
<dbReference type="OrthoDB" id="656845at2759"/>
<feature type="transmembrane region" description="Helical" evidence="3">
    <location>
        <begin position="23"/>
        <end position="41"/>
    </location>
</feature>
<feature type="compositionally biased region" description="Polar residues" evidence="2">
    <location>
        <begin position="472"/>
        <end position="482"/>
    </location>
</feature>
<feature type="compositionally biased region" description="Basic and acidic residues" evidence="2">
    <location>
        <begin position="240"/>
        <end position="260"/>
    </location>
</feature>
<dbReference type="PANTHER" id="PTHR36143">
    <property type="entry name" value="OS08G0177500 PROTEIN"/>
    <property type="match status" value="1"/>
</dbReference>
<dbReference type="AlphaFoldDB" id="A0A5N6RCT9"/>
<evidence type="ECO:0000256" key="3">
    <source>
        <dbReference type="SAM" id="Phobius"/>
    </source>
</evidence>
<evidence type="ECO:0000313" key="4">
    <source>
        <dbReference type="EMBL" id="KAE8075868.1"/>
    </source>
</evidence>
<organism evidence="4 5">
    <name type="scientific">Carpinus fangiana</name>
    <dbReference type="NCBI Taxonomy" id="176857"/>
    <lineage>
        <taxon>Eukaryota</taxon>
        <taxon>Viridiplantae</taxon>
        <taxon>Streptophyta</taxon>
        <taxon>Embryophyta</taxon>
        <taxon>Tracheophyta</taxon>
        <taxon>Spermatophyta</taxon>
        <taxon>Magnoliopsida</taxon>
        <taxon>eudicotyledons</taxon>
        <taxon>Gunneridae</taxon>
        <taxon>Pentapetalae</taxon>
        <taxon>rosids</taxon>
        <taxon>fabids</taxon>
        <taxon>Fagales</taxon>
        <taxon>Betulaceae</taxon>
        <taxon>Carpinus</taxon>
    </lineage>
</organism>
<feature type="coiled-coil region" evidence="1">
    <location>
        <begin position="64"/>
        <end position="168"/>
    </location>
</feature>
<feature type="region of interest" description="Disordered" evidence="2">
    <location>
        <begin position="173"/>
        <end position="323"/>
    </location>
</feature>
<dbReference type="Proteomes" id="UP000327013">
    <property type="component" value="Chromosome 6"/>
</dbReference>
<feature type="compositionally biased region" description="Polar residues" evidence="2">
    <location>
        <begin position="187"/>
        <end position="197"/>
    </location>
</feature>
<dbReference type="PANTHER" id="PTHR36143:SF4">
    <property type="entry name" value="OS08G0177500 PROTEIN"/>
    <property type="match status" value="1"/>
</dbReference>
<protein>
    <submittedName>
        <fullName evidence="4">Uncharacterized protein</fullName>
    </submittedName>
</protein>
<keyword evidence="3" id="KW-1133">Transmembrane helix</keyword>
<feature type="region of interest" description="Disordered" evidence="2">
    <location>
        <begin position="440"/>
        <end position="524"/>
    </location>
</feature>
<feature type="compositionally biased region" description="Basic residues" evidence="2">
    <location>
        <begin position="310"/>
        <end position="323"/>
    </location>
</feature>
<feature type="compositionally biased region" description="Acidic residues" evidence="2">
    <location>
        <begin position="488"/>
        <end position="497"/>
    </location>
</feature>
<sequence length="524" mass="59067">MAMGGYYKGNVGNGGGGSRGRPYALMLLIAFGAALVGVMVLHKLRERRIFSLLFKEKDHQLLSLQLLLQKERDHSKEMKRKNEEMKAKIYSLRTQKMELDRRILEKQSSIDSLKDEQRAVESALEEKQKEIKMLREKEIDPGKENPQVMALMESLKQKEAEIEDLEHRIEHPVKVWSMSADDPSSPPVNLTENSQVSKGAEEGEKPHESAVIRSENLTRSEDGSKIESNDFQEAEATARVLEDGTANKDMQKPQESHDEGTNNGGHAIEEPIDEGEGNKKEDSQEHDSQDRREIHKGGVKLEEADSSTMRGKHGHAGKTKGKRWRMLVKNRWPEKNGNSVNNEVSKRGRQVFLDDEDGLRSRTSNLSKLKREGVNNPMEVGKAVNFSDAKLLNPQNLGDGKDLKNMDVNTDTTNQVVKGQETLLKNPLTSVNEEVQLLKIGSSNGGSSKITMDARQQKLDQVRQPEEHEASDIQQQRSSSNVDKVENDAEELEVAAADDDHFFRESSSDVEEEEYKEETDESEF</sequence>
<feature type="region of interest" description="Disordered" evidence="2">
    <location>
        <begin position="329"/>
        <end position="348"/>
    </location>
</feature>
<feature type="compositionally biased region" description="Basic and acidic residues" evidence="2">
    <location>
        <begin position="455"/>
        <end position="471"/>
    </location>
</feature>
<feature type="compositionally biased region" description="Acidic residues" evidence="2">
    <location>
        <begin position="508"/>
        <end position="524"/>
    </location>
</feature>
<keyword evidence="5" id="KW-1185">Reference proteome</keyword>
<feature type="compositionally biased region" description="Basic and acidic residues" evidence="2">
    <location>
        <begin position="199"/>
        <end position="228"/>
    </location>
</feature>
<evidence type="ECO:0000256" key="1">
    <source>
        <dbReference type="SAM" id="Coils"/>
    </source>
</evidence>
<reference evidence="4 5" key="1">
    <citation type="submission" date="2019-06" db="EMBL/GenBank/DDBJ databases">
        <title>A chromosomal-level reference genome of Carpinus fangiana (Coryloideae, Betulaceae).</title>
        <authorList>
            <person name="Yang X."/>
            <person name="Wang Z."/>
            <person name="Zhang L."/>
            <person name="Hao G."/>
            <person name="Liu J."/>
            <person name="Yang Y."/>
        </authorList>
    </citation>
    <scope>NUCLEOTIDE SEQUENCE [LARGE SCALE GENOMIC DNA]</scope>
    <source>
        <strain evidence="4">Cfa_2016G</strain>
        <tissue evidence="4">Leaf</tissue>
    </source>
</reference>
<accession>A0A5N6RCT9</accession>
<feature type="compositionally biased region" description="Basic and acidic residues" evidence="2">
    <location>
        <begin position="276"/>
        <end position="303"/>
    </location>
</feature>
<evidence type="ECO:0000313" key="5">
    <source>
        <dbReference type="Proteomes" id="UP000327013"/>
    </source>
</evidence>
<dbReference type="EMBL" id="CM017326">
    <property type="protein sequence ID" value="KAE8075868.1"/>
    <property type="molecule type" value="Genomic_DNA"/>
</dbReference>
<proteinExistence type="predicted"/>